<sequence length="164" mass="16981">MTRHLPRRLLLAVLPLAGCVPPSTPTATAPAAPSPPTLNSLAALATVRFLDPSRNQATLELGGGSIIDMTAAPEVRNFNTLRPGARVVVEYEASGTVRIARAAQLDRVGRQRATVKEIAVGGAFLVLTLPDGSSQEVALNNPAMMAFATRLHAGDAVAVTIAPG</sequence>
<protein>
    <submittedName>
        <fullName evidence="2">Uncharacterized protein</fullName>
    </submittedName>
</protein>
<dbReference type="RefSeq" id="WP_219766316.1">
    <property type="nucleotide sequence ID" value="NZ_JAHYBZ010000012.1"/>
</dbReference>
<gene>
    <name evidence="2" type="ORF">KPL78_27155</name>
</gene>
<feature type="signal peptide" evidence="1">
    <location>
        <begin position="1"/>
        <end position="27"/>
    </location>
</feature>
<proteinExistence type="predicted"/>
<evidence type="ECO:0000256" key="1">
    <source>
        <dbReference type="SAM" id="SignalP"/>
    </source>
</evidence>
<dbReference type="EMBL" id="JAHYBZ010000012">
    <property type="protein sequence ID" value="MBW6401559.1"/>
    <property type="molecule type" value="Genomic_DNA"/>
</dbReference>
<keyword evidence="1" id="KW-0732">Signal</keyword>
<name>A0ABS7AGX8_9PROT</name>
<evidence type="ECO:0000313" key="2">
    <source>
        <dbReference type="EMBL" id="MBW6401559.1"/>
    </source>
</evidence>
<comment type="caution">
    <text evidence="2">The sequence shown here is derived from an EMBL/GenBank/DDBJ whole genome shotgun (WGS) entry which is preliminary data.</text>
</comment>
<feature type="chain" id="PRO_5045285675" evidence="1">
    <location>
        <begin position="28"/>
        <end position="164"/>
    </location>
</feature>
<accession>A0ABS7AGX8</accession>
<keyword evidence="3" id="KW-1185">Reference proteome</keyword>
<organism evidence="2 3">
    <name type="scientific">Roseomonas alba</name>
    <dbReference type="NCBI Taxonomy" id="2846776"/>
    <lineage>
        <taxon>Bacteria</taxon>
        <taxon>Pseudomonadati</taxon>
        <taxon>Pseudomonadota</taxon>
        <taxon>Alphaproteobacteria</taxon>
        <taxon>Acetobacterales</taxon>
        <taxon>Roseomonadaceae</taxon>
        <taxon>Roseomonas</taxon>
    </lineage>
</organism>
<evidence type="ECO:0000313" key="3">
    <source>
        <dbReference type="Proteomes" id="UP001196565"/>
    </source>
</evidence>
<dbReference type="Proteomes" id="UP001196565">
    <property type="component" value="Unassembled WGS sequence"/>
</dbReference>
<reference evidence="2 3" key="1">
    <citation type="submission" date="2021-07" db="EMBL/GenBank/DDBJ databases">
        <authorList>
            <person name="So Y."/>
        </authorList>
    </citation>
    <scope>NUCLEOTIDE SEQUENCE [LARGE SCALE GENOMIC DNA]</scope>
    <source>
        <strain evidence="2 3">HJA6</strain>
    </source>
</reference>